<keyword evidence="2" id="KW-1185">Reference proteome</keyword>
<organism evidence="1 2">
    <name type="scientific">Pendulispora rubella</name>
    <dbReference type="NCBI Taxonomy" id="2741070"/>
    <lineage>
        <taxon>Bacteria</taxon>
        <taxon>Pseudomonadati</taxon>
        <taxon>Myxococcota</taxon>
        <taxon>Myxococcia</taxon>
        <taxon>Myxococcales</taxon>
        <taxon>Sorangiineae</taxon>
        <taxon>Pendulisporaceae</taxon>
        <taxon>Pendulispora</taxon>
    </lineage>
</organism>
<evidence type="ECO:0000313" key="1">
    <source>
        <dbReference type="EMBL" id="WXB00484.1"/>
    </source>
</evidence>
<accession>A0ABZ2KP97</accession>
<reference evidence="1" key="1">
    <citation type="submission" date="2021-12" db="EMBL/GenBank/DDBJ databases">
        <title>Discovery of the Pendulisporaceae a myxobacterial family with distinct sporulation behavior and unique specialized metabolism.</title>
        <authorList>
            <person name="Garcia R."/>
            <person name="Popoff A."/>
            <person name="Bader C.D."/>
            <person name="Loehr J."/>
            <person name="Walesch S."/>
            <person name="Walt C."/>
            <person name="Boldt J."/>
            <person name="Bunk B."/>
            <person name="Haeckl F.J.F.P.J."/>
            <person name="Gunesch A.P."/>
            <person name="Birkelbach J."/>
            <person name="Nuebel U."/>
            <person name="Pietschmann T."/>
            <person name="Bach T."/>
            <person name="Mueller R."/>
        </authorList>
    </citation>
    <scope>NUCLEOTIDE SEQUENCE</scope>
    <source>
        <strain evidence="1">MSr11367</strain>
    </source>
</reference>
<dbReference type="RefSeq" id="WP_394830085.1">
    <property type="nucleotide sequence ID" value="NZ_CP089929.1"/>
</dbReference>
<gene>
    <name evidence="1" type="ORF">LVJ94_26615</name>
</gene>
<sequence length="237" mass="25684">MPGYTLNLGIDQESLKIITAAQQQIVLARPVDGASPNVVWVAFRPFEDNSVTWVEEFGLYASTTEFQSGAEIVKMSHTDFPAQDGMYYSFDATATFSGPFSGAQAPPLGSYRTYNNMPEKDYPALTFGLQQVATVNGKPTLPTPVNAVSVLANEQVTFTPLTTVYAWLQSTIVSATMISDVQGNSAKVVFGDGVTTASLRYDPTAGRFVSSTSSLPPGLKVSHYDRSERLFAPQSRR</sequence>
<name>A0ABZ2KP97_9BACT</name>
<protein>
    <submittedName>
        <fullName evidence="1">Uncharacterized protein</fullName>
    </submittedName>
</protein>
<dbReference type="EMBL" id="CP089983">
    <property type="protein sequence ID" value="WXB00484.1"/>
    <property type="molecule type" value="Genomic_DNA"/>
</dbReference>
<dbReference type="Proteomes" id="UP001374803">
    <property type="component" value="Chromosome"/>
</dbReference>
<proteinExistence type="predicted"/>
<evidence type="ECO:0000313" key="2">
    <source>
        <dbReference type="Proteomes" id="UP001374803"/>
    </source>
</evidence>